<dbReference type="GO" id="GO:0005737">
    <property type="term" value="C:cytoplasm"/>
    <property type="evidence" value="ECO:0007669"/>
    <property type="project" value="UniProtKB-SubCell"/>
</dbReference>
<comment type="subcellular location">
    <subcellularLocation>
        <location evidence="6">Cytoplasm</location>
    </subcellularLocation>
</comment>
<comment type="PTM">
    <text evidence="6">Under oxidizing conditions two disulfide bonds are formed involving the reactive cysteines. Under reducing conditions zinc is bound to the reactive cysteines and the protein is inactive.</text>
</comment>
<evidence type="ECO:0000256" key="6">
    <source>
        <dbReference type="HAMAP-Rule" id="MF_00117"/>
    </source>
</evidence>
<dbReference type="NCBIfam" id="NF001033">
    <property type="entry name" value="PRK00114.1"/>
    <property type="match status" value="1"/>
</dbReference>
<dbReference type="Gene3D" id="3.90.1280.10">
    <property type="entry name" value="HSP33 redox switch-like"/>
    <property type="match status" value="1"/>
</dbReference>
<dbReference type="CDD" id="cd00498">
    <property type="entry name" value="Hsp33"/>
    <property type="match status" value="1"/>
</dbReference>
<evidence type="ECO:0000256" key="3">
    <source>
        <dbReference type="ARBA" id="ARBA00023157"/>
    </source>
</evidence>
<evidence type="ECO:0000256" key="2">
    <source>
        <dbReference type="ARBA" id="ARBA00022833"/>
    </source>
</evidence>
<accession>A0A2S0VWU3</accession>
<evidence type="ECO:0000256" key="5">
    <source>
        <dbReference type="ARBA" id="ARBA00023284"/>
    </source>
</evidence>
<gene>
    <name evidence="6" type="primary">hslO</name>
    <name evidence="7" type="ORF">C2869_20855</name>
</gene>
<evidence type="ECO:0000313" key="8">
    <source>
        <dbReference type="Proteomes" id="UP000244441"/>
    </source>
</evidence>
<keyword evidence="2 6" id="KW-0862">Zinc</keyword>
<keyword evidence="5 6" id="KW-0676">Redox-active center</keyword>
<evidence type="ECO:0000256" key="4">
    <source>
        <dbReference type="ARBA" id="ARBA00023186"/>
    </source>
</evidence>
<evidence type="ECO:0000313" key="7">
    <source>
        <dbReference type="EMBL" id="AWB68694.1"/>
    </source>
</evidence>
<sequence>MQNQDQLHRYLFEDAHVRGEIVQLKNSYQSVLTNHNYPATIKQILGELLTATSLLTATLKFEGDITVQLQGDGPVKYIAINGNNQLELRGVARYEQAPSSTRLSDVVGQGYLVITITPTKGERYQGIVALEHETLAECLEKYFEQSEQLATSIRLFTDVESEQAAGILLQMLPTQATSDKSQEDLDKFEHLVTLTSTMTDEEIFNLQAQDVLYRLYHEENVQLFSPTAVNFVCGCSKEKTFNAIASINVAEVKSILDEQGEIKVTCEYCLTDYVFTPDELTSLTDGALKH</sequence>
<keyword evidence="8" id="KW-1185">Reference proteome</keyword>
<dbReference type="GO" id="GO:0044183">
    <property type="term" value="F:protein folding chaperone"/>
    <property type="evidence" value="ECO:0007669"/>
    <property type="project" value="TreeGrafter"/>
</dbReference>
<dbReference type="Gene3D" id="3.55.30.10">
    <property type="entry name" value="Hsp33 domain"/>
    <property type="match status" value="1"/>
</dbReference>
<dbReference type="Gene3D" id="1.10.287.480">
    <property type="entry name" value="helix hairpin bin"/>
    <property type="match status" value="1"/>
</dbReference>
<dbReference type="AlphaFoldDB" id="A0A2S0VWU3"/>
<dbReference type="InterPro" id="IPR016154">
    <property type="entry name" value="Heat_shock_Hsp33_C"/>
</dbReference>
<keyword evidence="1 6" id="KW-0963">Cytoplasm</keyword>
<dbReference type="HAMAP" id="MF_00117">
    <property type="entry name" value="HslO"/>
    <property type="match status" value="1"/>
</dbReference>
<dbReference type="RefSeq" id="WP_108604746.1">
    <property type="nucleotide sequence ID" value="NZ_CP026604.1"/>
</dbReference>
<dbReference type="Proteomes" id="UP000244441">
    <property type="component" value="Chromosome"/>
</dbReference>
<proteinExistence type="inferred from homology"/>
<feature type="disulfide bond" description="Redox-active" evidence="6">
    <location>
        <begin position="266"/>
        <end position="269"/>
    </location>
</feature>
<dbReference type="InterPro" id="IPR000397">
    <property type="entry name" value="Heat_shock_Hsp33"/>
</dbReference>
<dbReference type="PANTHER" id="PTHR30111">
    <property type="entry name" value="33 KDA CHAPERONIN"/>
    <property type="match status" value="1"/>
</dbReference>
<dbReference type="PANTHER" id="PTHR30111:SF1">
    <property type="entry name" value="33 KDA CHAPERONIN"/>
    <property type="match status" value="1"/>
</dbReference>
<name>A0A2S0VWU3_9ALTE</name>
<evidence type="ECO:0000256" key="1">
    <source>
        <dbReference type="ARBA" id="ARBA00022490"/>
    </source>
</evidence>
<feature type="disulfide bond" description="Redox-active" evidence="6">
    <location>
        <begin position="233"/>
        <end position="235"/>
    </location>
</feature>
<dbReference type="SUPFAM" id="SSF118352">
    <property type="entry name" value="HSP33 redox switch-like"/>
    <property type="match status" value="1"/>
</dbReference>
<dbReference type="GO" id="GO:0051082">
    <property type="term" value="F:unfolded protein binding"/>
    <property type="evidence" value="ECO:0007669"/>
    <property type="project" value="UniProtKB-UniRule"/>
</dbReference>
<keyword evidence="4 6" id="KW-0143">Chaperone</keyword>
<keyword evidence="3 6" id="KW-1015">Disulfide bond</keyword>
<protein>
    <recommendedName>
        <fullName evidence="6">33 kDa chaperonin</fullName>
    </recommendedName>
    <alternativeName>
        <fullName evidence="6">Heat shock protein 33 homolog</fullName>
        <shortName evidence="6">HSP33</shortName>
    </alternativeName>
</protein>
<dbReference type="Pfam" id="PF01430">
    <property type="entry name" value="HSP33"/>
    <property type="match status" value="1"/>
</dbReference>
<dbReference type="InterPro" id="IPR023212">
    <property type="entry name" value="Hsp33_helix_hairpin_bin_dom_sf"/>
</dbReference>
<dbReference type="InterPro" id="IPR016153">
    <property type="entry name" value="Heat_shock_Hsp33_N"/>
</dbReference>
<dbReference type="SUPFAM" id="SSF64397">
    <property type="entry name" value="Hsp33 domain"/>
    <property type="match status" value="1"/>
</dbReference>
<dbReference type="PIRSF" id="PIRSF005261">
    <property type="entry name" value="Heat_shock_Hsp33"/>
    <property type="match status" value="1"/>
</dbReference>
<dbReference type="OrthoDB" id="9793753at2"/>
<comment type="similarity">
    <text evidence="6">Belongs to the HSP33 family.</text>
</comment>
<dbReference type="EMBL" id="CP026604">
    <property type="protein sequence ID" value="AWB68694.1"/>
    <property type="molecule type" value="Genomic_DNA"/>
</dbReference>
<comment type="function">
    <text evidence="6">Redox regulated molecular chaperone. Protects both thermally unfolding and oxidatively damaged proteins from irreversible aggregation. Plays an important role in the bacterial defense system toward oxidative stress.</text>
</comment>
<dbReference type="GO" id="GO:0042026">
    <property type="term" value="P:protein refolding"/>
    <property type="evidence" value="ECO:0007669"/>
    <property type="project" value="TreeGrafter"/>
</dbReference>
<reference evidence="7 8" key="1">
    <citation type="submission" date="2018-01" db="EMBL/GenBank/DDBJ databases">
        <title>Genome sequence of a Cantenovulum-like bacteria.</title>
        <authorList>
            <person name="Tan W.R."/>
            <person name="Lau N.-S."/>
            <person name="Go F."/>
            <person name="Amirul A.-A.A."/>
        </authorList>
    </citation>
    <scope>NUCLEOTIDE SEQUENCE [LARGE SCALE GENOMIC DNA]</scope>
    <source>
        <strain evidence="7 8">CCB-QB4</strain>
    </source>
</reference>
<organism evidence="7 8">
    <name type="scientific">Saccharobesus litoralis</name>
    <dbReference type="NCBI Taxonomy" id="2172099"/>
    <lineage>
        <taxon>Bacteria</taxon>
        <taxon>Pseudomonadati</taxon>
        <taxon>Pseudomonadota</taxon>
        <taxon>Gammaproteobacteria</taxon>
        <taxon>Alteromonadales</taxon>
        <taxon>Alteromonadaceae</taxon>
        <taxon>Saccharobesus</taxon>
    </lineage>
</organism>
<dbReference type="KEGG" id="cate:C2869_20855"/>